<keyword evidence="3" id="KW-0472">Membrane</keyword>
<organism evidence="5 6">
    <name type="scientific">Astyanax mexicanus</name>
    <name type="common">Blind cave fish</name>
    <name type="synonym">Astyanax fasciatus mexicanus</name>
    <dbReference type="NCBI Taxonomy" id="7994"/>
    <lineage>
        <taxon>Eukaryota</taxon>
        <taxon>Metazoa</taxon>
        <taxon>Chordata</taxon>
        <taxon>Craniata</taxon>
        <taxon>Vertebrata</taxon>
        <taxon>Euteleostomi</taxon>
        <taxon>Actinopterygii</taxon>
        <taxon>Neopterygii</taxon>
        <taxon>Teleostei</taxon>
        <taxon>Ostariophysi</taxon>
        <taxon>Characiformes</taxon>
        <taxon>Characoidei</taxon>
        <taxon>Acestrorhamphidae</taxon>
        <taxon>Acestrorhamphinae</taxon>
        <taxon>Astyanax</taxon>
    </lineage>
</organism>
<dbReference type="PROSITE" id="PS00615">
    <property type="entry name" value="C_TYPE_LECTIN_1"/>
    <property type="match status" value="1"/>
</dbReference>
<dbReference type="InterPro" id="IPR016187">
    <property type="entry name" value="CTDL_fold"/>
</dbReference>
<comment type="caution">
    <text evidence="5">The sequence shown here is derived from an EMBL/GenBank/DDBJ whole genome shotgun (WGS) entry which is preliminary data.</text>
</comment>
<dbReference type="InterPro" id="IPR018378">
    <property type="entry name" value="C-type_lectin_CS"/>
</dbReference>
<proteinExistence type="predicted"/>
<keyword evidence="1" id="KW-0430">Lectin</keyword>
<protein>
    <submittedName>
        <fullName evidence="5">CD209 antigen-like protein C</fullName>
    </submittedName>
</protein>
<evidence type="ECO:0000256" key="3">
    <source>
        <dbReference type="SAM" id="Phobius"/>
    </source>
</evidence>
<name>A0A8T2KKH7_ASTMX</name>
<dbReference type="GO" id="GO:0030246">
    <property type="term" value="F:carbohydrate binding"/>
    <property type="evidence" value="ECO:0007669"/>
    <property type="project" value="UniProtKB-KW"/>
</dbReference>
<evidence type="ECO:0000259" key="4">
    <source>
        <dbReference type="PROSITE" id="PS50041"/>
    </source>
</evidence>
<dbReference type="InterPro" id="IPR001304">
    <property type="entry name" value="C-type_lectin-like"/>
</dbReference>
<evidence type="ECO:0000313" key="6">
    <source>
        <dbReference type="Proteomes" id="UP000752171"/>
    </source>
</evidence>
<evidence type="ECO:0000313" key="5">
    <source>
        <dbReference type="EMBL" id="KAG9259863.1"/>
    </source>
</evidence>
<reference evidence="5 6" key="1">
    <citation type="submission" date="2021-07" db="EMBL/GenBank/DDBJ databases">
        <authorList>
            <person name="Imarazene B."/>
            <person name="Zahm M."/>
            <person name="Klopp C."/>
            <person name="Cabau C."/>
            <person name="Beille S."/>
            <person name="Jouanno E."/>
            <person name="Castinel A."/>
            <person name="Lluch J."/>
            <person name="Gil L."/>
            <person name="Kuchtly C."/>
            <person name="Lopez Roques C."/>
            <person name="Donnadieu C."/>
            <person name="Parrinello H."/>
            <person name="Journot L."/>
            <person name="Du K."/>
            <person name="Schartl M."/>
            <person name="Retaux S."/>
            <person name="Guiguen Y."/>
        </authorList>
    </citation>
    <scope>NUCLEOTIDE SEQUENCE [LARGE SCALE GENOMIC DNA]</scope>
    <source>
        <strain evidence="5">Pach_M1</strain>
        <tissue evidence="5">Testis</tissue>
    </source>
</reference>
<feature type="transmembrane region" description="Helical" evidence="3">
    <location>
        <begin position="54"/>
        <end position="75"/>
    </location>
</feature>
<gene>
    <name evidence="5" type="primary">CLEC4M</name>
    <name evidence="5" type="ORF">AMEX_G27484</name>
</gene>
<keyword evidence="3" id="KW-1133">Transmembrane helix</keyword>
<dbReference type="SMART" id="SM00034">
    <property type="entry name" value="CLECT"/>
    <property type="match status" value="1"/>
</dbReference>
<accession>A0A8T2KKH7</accession>
<dbReference type="SUPFAM" id="SSF56436">
    <property type="entry name" value="C-type lectin-like"/>
    <property type="match status" value="1"/>
</dbReference>
<dbReference type="CDD" id="cd03590">
    <property type="entry name" value="CLECT_DC-SIGN_like"/>
    <property type="match status" value="1"/>
</dbReference>
<keyword evidence="3" id="KW-0812">Transmembrane</keyword>
<feature type="domain" description="C-type lectin" evidence="4">
    <location>
        <begin position="116"/>
        <end position="233"/>
    </location>
</feature>
<dbReference type="OrthoDB" id="441660at2759"/>
<evidence type="ECO:0000256" key="2">
    <source>
        <dbReference type="ARBA" id="ARBA00023157"/>
    </source>
</evidence>
<dbReference type="InterPro" id="IPR033989">
    <property type="entry name" value="CD209-like_CTLD"/>
</dbReference>
<evidence type="ECO:0000256" key="1">
    <source>
        <dbReference type="ARBA" id="ARBA00022734"/>
    </source>
</evidence>
<dbReference type="Pfam" id="PF00059">
    <property type="entry name" value="Lectin_C"/>
    <property type="match status" value="1"/>
</dbReference>
<dbReference type="AlphaFoldDB" id="A0A8T2KKH7"/>
<sequence>MAMKGNANSKHHPDANWNVYEEMRGGGLEPLNTRTDVDLPSSGHSKTANRRYRLAAVSLGLLSVVLLISIILLLMNFNHLTAERDQLQTSYTNRTAGLQRKLSSLEKAFVEGWRYFSSSVYYISTEKKSWSGSREDCRGKGADLVIINSREEQEFVDSLSVCKDAAVFIGLTDQETEGIWKWVDGSEPTTLYWMSGQPNNGGWTKQDCVVTGPQLGKRWNDKPCQNLQYWICEKKLRYLKPYAKTLGMMAQIMGSYE</sequence>
<dbReference type="PANTHER" id="PTHR22803">
    <property type="entry name" value="MANNOSE, PHOSPHOLIPASE, LECTIN RECEPTOR RELATED"/>
    <property type="match status" value="1"/>
</dbReference>
<dbReference type="InterPro" id="IPR016186">
    <property type="entry name" value="C-type_lectin-like/link_sf"/>
</dbReference>
<dbReference type="PROSITE" id="PS50041">
    <property type="entry name" value="C_TYPE_LECTIN_2"/>
    <property type="match status" value="1"/>
</dbReference>
<dbReference type="Gene3D" id="3.10.100.10">
    <property type="entry name" value="Mannose-Binding Protein A, subunit A"/>
    <property type="match status" value="1"/>
</dbReference>
<keyword evidence="2" id="KW-1015">Disulfide bond</keyword>
<dbReference type="InterPro" id="IPR050111">
    <property type="entry name" value="C-type_lectin/snaclec_domain"/>
</dbReference>
<dbReference type="Proteomes" id="UP000752171">
    <property type="component" value="Unassembled WGS sequence"/>
</dbReference>
<dbReference type="EMBL" id="JAICCE010000025">
    <property type="protein sequence ID" value="KAG9259863.1"/>
    <property type="molecule type" value="Genomic_DNA"/>
</dbReference>